<evidence type="ECO:0000256" key="7">
    <source>
        <dbReference type="ARBA" id="ARBA00023136"/>
    </source>
</evidence>
<keyword evidence="3 10" id="KW-0812">Transmembrane</keyword>
<evidence type="ECO:0000256" key="10">
    <source>
        <dbReference type="SAM" id="Phobius"/>
    </source>
</evidence>
<keyword evidence="8" id="KW-1015">Disulfide bond</keyword>
<name>A0A2M6WKI1_9BACT</name>
<dbReference type="CDD" id="cd12916">
    <property type="entry name" value="VKOR_1"/>
    <property type="match status" value="1"/>
</dbReference>
<feature type="transmembrane region" description="Helical" evidence="10">
    <location>
        <begin position="117"/>
        <end position="136"/>
    </location>
</feature>
<dbReference type="Gene3D" id="1.20.1440.130">
    <property type="entry name" value="VKOR domain"/>
    <property type="match status" value="1"/>
</dbReference>
<keyword evidence="5 10" id="KW-1133">Transmembrane helix</keyword>
<keyword evidence="7 10" id="KW-0472">Membrane</keyword>
<evidence type="ECO:0000256" key="5">
    <source>
        <dbReference type="ARBA" id="ARBA00022989"/>
    </source>
</evidence>
<dbReference type="InterPro" id="IPR044698">
    <property type="entry name" value="VKOR/LTO1"/>
</dbReference>
<organism evidence="12 13">
    <name type="scientific">Candidatus Harrisonbacteria bacterium CG10_big_fil_rev_8_21_14_0_10_38_8</name>
    <dbReference type="NCBI Taxonomy" id="1974582"/>
    <lineage>
        <taxon>Bacteria</taxon>
        <taxon>Candidatus Harrisoniibacteriota</taxon>
    </lineage>
</organism>
<feature type="transmembrane region" description="Helical" evidence="10">
    <location>
        <begin position="84"/>
        <end position="105"/>
    </location>
</feature>
<evidence type="ECO:0000256" key="8">
    <source>
        <dbReference type="ARBA" id="ARBA00023157"/>
    </source>
</evidence>
<feature type="domain" description="Vitamin K epoxide reductase" evidence="11">
    <location>
        <begin position="1"/>
        <end position="136"/>
    </location>
</feature>
<comment type="caution">
    <text evidence="12">The sequence shown here is derived from an EMBL/GenBank/DDBJ whole genome shotgun (WGS) entry which is preliminary data.</text>
</comment>
<feature type="transmembrane region" description="Helical" evidence="10">
    <location>
        <begin position="304"/>
        <end position="321"/>
    </location>
</feature>
<dbReference type="InterPro" id="IPR038354">
    <property type="entry name" value="VKOR_sf"/>
</dbReference>
<dbReference type="EMBL" id="PFAY01000006">
    <property type="protein sequence ID" value="PIT93273.1"/>
    <property type="molecule type" value="Genomic_DNA"/>
</dbReference>
<evidence type="ECO:0000256" key="2">
    <source>
        <dbReference type="ARBA" id="ARBA00006214"/>
    </source>
</evidence>
<dbReference type="GO" id="GO:0048038">
    <property type="term" value="F:quinone binding"/>
    <property type="evidence" value="ECO:0007669"/>
    <property type="project" value="UniProtKB-KW"/>
</dbReference>
<dbReference type="GO" id="GO:0016491">
    <property type="term" value="F:oxidoreductase activity"/>
    <property type="evidence" value="ECO:0007669"/>
    <property type="project" value="UniProtKB-KW"/>
</dbReference>
<feature type="transmembrane region" description="Helical" evidence="10">
    <location>
        <begin position="272"/>
        <end position="292"/>
    </location>
</feature>
<feature type="transmembrane region" description="Helical" evidence="10">
    <location>
        <begin position="225"/>
        <end position="246"/>
    </location>
</feature>
<evidence type="ECO:0000256" key="3">
    <source>
        <dbReference type="ARBA" id="ARBA00022692"/>
    </source>
</evidence>
<dbReference type="InterPro" id="IPR012932">
    <property type="entry name" value="VKOR"/>
</dbReference>
<accession>A0A2M6WKI1</accession>
<sequence>MDTLLIIKITSSALGLFIAWYIWHKKRHNEKVICYVGQKCDAVLYSSYAKFLGLPIENLGILYYFILLFGYGAHSAFPDFGGKIFIFALFIVSGAGFLFSIYLTLVQLLSLKEFCTWCLTSAFLTSLIFISAIASLEDGLSGFLLETRPVILMIHVLAMALGIGLATVTDIFFFKFLKDFKISHFEKEVLRTLSQVIWLALGLVIISGIGLFLPYIGEYSESSKFIVKMLIVAVLILNGAVLNLFITPRLTAISFGGHHIHIPGELHYARKISFALGAVSIISWYTAFILGSLRSIPFSASNSFLIYLGLLVVGITGSQIMERNIAKKGEVYNKIHGQN</sequence>
<dbReference type="GO" id="GO:0016020">
    <property type="term" value="C:membrane"/>
    <property type="evidence" value="ECO:0007669"/>
    <property type="project" value="UniProtKB-SubCell"/>
</dbReference>
<feature type="transmembrane region" description="Helical" evidence="10">
    <location>
        <begin position="189"/>
        <end position="213"/>
    </location>
</feature>
<evidence type="ECO:0000256" key="9">
    <source>
        <dbReference type="ARBA" id="ARBA00023284"/>
    </source>
</evidence>
<keyword evidence="4" id="KW-0874">Quinone</keyword>
<dbReference type="Pfam" id="PF07884">
    <property type="entry name" value="VKOR"/>
    <property type="match status" value="1"/>
</dbReference>
<evidence type="ECO:0000259" key="11">
    <source>
        <dbReference type="SMART" id="SM00756"/>
    </source>
</evidence>
<dbReference type="Proteomes" id="UP000229112">
    <property type="component" value="Unassembled WGS sequence"/>
</dbReference>
<proteinExistence type="inferred from homology"/>
<comment type="similarity">
    <text evidence="2">Belongs to the VKOR family.</text>
</comment>
<dbReference type="SMART" id="SM00756">
    <property type="entry name" value="VKc"/>
    <property type="match status" value="1"/>
</dbReference>
<evidence type="ECO:0000256" key="6">
    <source>
        <dbReference type="ARBA" id="ARBA00023002"/>
    </source>
</evidence>
<evidence type="ECO:0000256" key="4">
    <source>
        <dbReference type="ARBA" id="ARBA00022719"/>
    </source>
</evidence>
<keyword evidence="6" id="KW-0560">Oxidoreductase</keyword>
<gene>
    <name evidence="12" type="ORF">COU06_00760</name>
</gene>
<reference evidence="13" key="1">
    <citation type="submission" date="2017-09" db="EMBL/GenBank/DDBJ databases">
        <title>Depth-based differentiation of microbial function through sediment-hosted aquifers and enrichment of novel symbionts in the deep terrestrial subsurface.</title>
        <authorList>
            <person name="Probst A.J."/>
            <person name="Ladd B."/>
            <person name="Jarett J.K."/>
            <person name="Geller-Mcgrath D.E."/>
            <person name="Sieber C.M.K."/>
            <person name="Emerson J.B."/>
            <person name="Anantharaman K."/>
            <person name="Thomas B.C."/>
            <person name="Malmstrom R."/>
            <person name="Stieglmeier M."/>
            <person name="Klingl A."/>
            <person name="Woyke T."/>
            <person name="Ryan C.M."/>
            <person name="Banfield J.F."/>
        </authorList>
    </citation>
    <scope>NUCLEOTIDE SEQUENCE [LARGE SCALE GENOMIC DNA]</scope>
</reference>
<keyword evidence="9" id="KW-0676">Redox-active center</keyword>
<dbReference type="AlphaFoldDB" id="A0A2M6WKI1"/>
<evidence type="ECO:0000313" key="13">
    <source>
        <dbReference type="Proteomes" id="UP000229112"/>
    </source>
</evidence>
<evidence type="ECO:0000313" key="12">
    <source>
        <dbReference type="EMBL" id="PIT93273.1"/>
    </source>
</evidence>
<feature type="transmembrane region" description="Helical" evidence="10">
    <location>
        <begin position="6"/>
        <end position="23"/>
    </location>
</feature>
<feature type="transmembrane region" description="Helical" evidence="10">
    <location>
        <begin position="51"/>
        <end position="72"/>
    </location>
</feature>
<evidence type="ECO:0000256" key="1">
    <source>
        <dbReference type="ARBA" id="ARBA00004141"/>
    </source>
</evidence>
<comment type="subcellular location">
    <subcellularLocation>
        <location evidence="1">Membrane</location>
        <topology evidence="1">Multi-pass membrane protein</topology>
    </subcellularLocation>
</comment>
<feature type="transmembrane region" description="Helical" evidence="10">
    <location>
        <begin position="156"/>
        <end position="177"/>
    </location>
</feature>
<protein>
    <recommendedName>
        <fullName evidence="11">Vitamin K epoxide reductase domain-containing protein</fullName>
    </recommendedName>
</protein>